<reference evidence="2 3" key="1">
    <citation type="submission" date="2019-03" db="EMBL/GenBank/DDBJ databases">
        <title>Deep-cultivation of Planctomycetes and their phenomic and genomic characterization uncovers novel biology.</title>
        <authorList>
            <person name="Wiegand S."/>
            <person name="Jogler M."/>
            <person name="Boedeker C."/>
            <person name="Pinto D."/>
            <person name="Vollmers J."/>
            <person name="Rivas-Marin E."/>
            <person name="Kohn T."/>
            <person name="Peeters S.H."/>
            <person name="Heuer A."/>
            <person name="Rast P."/>
            <person name="Oberbeckmann S."/>
            <person name="Bunk B."/>
            <person name="Jeske O."/>
            <person name="Meyerdierks A."/>
            <person name="Storesund J.E."/>
            <person name="Kallscheuer N."/>
            <person name="Luecker S."/>
            <person name="Lage O.M."/>
            <person name="Pohl T."/>
            <person name="Merkel B.J."/>
            <person name="Hornburger P."/>
            <person name="Mueller R.-W."/>
            <person name="Bruemmer F."/>
            <person name="Labrenz M."/>
            <person name="Spormann A.M."/>
            <person name="Op den Camp H."/>
            <person name="Overmann J."/>
            <person name="Amann R."/>
            <person name="Jetten M.S.M."/>
            <person name="Mascher T."/>
            <person name="Medema M.H."/>
            <person name="Devos D.P."/>
            <person name="Kaster A.-K."/>
            <person name="Ovreas L."/>
            <person name="Rohde M."/>
            <person name="Galperin M.Y."/>
            <person name="Jogler C."/>
        </authorList>
    </citation>
    <scope>NUCLEOTIDE SEQUENCE [LARGE SCALE GENOMIC DNA]</scope>
    <source>
        <strain evidence="2 3">Enr13</strain>
    </source>
</reference>
<name>A0A518HQM8_9BACT</name>
<keyword evidence="3" id="KW-1185">Reference proteome</keyword>
<keyword evidence="1" id="KW-1133">Transmembrane helix</keyword>
<gene>
    <name evidence="2" type="ORF">Enr13x_30130</name>
</gene>
<dbReference type="Proteomes" id="UP000319004">
    <property type="component" value="Chromosome"/>
</dbReference>
<sequence>MITSAYFGVLAVACLIAFINWHQAVYWAIALDFARDPVRKLDPNESVLITISVLILWGCISIAAWVESRGWVKATLREHPMIHSALRFMAIALVPGCIMSLALYADGYKMVALGVVSYLAPAAGIMLGYLIALRPDRIRRFLQFYCVVNGVALIGVLAEYSQANWPAIGGLRGMNWIRYSGNETVELIGGFYRSPDIMGLHAAQVVMFALTLATYARRRLTPLWLALAVFGSLCLLLSGRRKMLGMPLVFLASLALLCHLRAIRRFRQAAIPVVASAALAAGIYLVSTEDYVSTEYMNYASTLFTEGAERYTEIVSGSIASTIAQSGLVGEGIGSATQGAYHFVGEHRDPFARDLHRGWQEDGVSRVFRELGVFGVAFVLLAGWALTMGLRDAVTQTPAHWRDAVLQLCLISIVVANLASFTVSHQQYSGDPPSALLVLIMLGFVLALSPTRSIRALRRLPGFQ</sequence>
<feature type="transmembrane region" description="Helical" evidence="1">
    <location>
        <begin position="222"/>
        <end position="238"/>
    </location>
</feature>
<evidence type="ECO:0000313" key="2">
    <source>
        <dbReference type="EMBL" id="QDV43159.1"/>
    </source>
</evidence>
<feature type="transmembrane region" description="Helical" evidence="1">
    <location>
        <begin position="144"/>
        <end position="163"/>
    </location>
</feature>
<accession>A0A518HQM8</accession>
<keyword evidence="1" id="KW-0812">Transmembrane</keyword>
<dbReference type="AlphaFoldDB" id="A0A518HQM8"/>
<evidence type="ECO:0008006" key="4">
    <source>
        <dbReference type="Google" id="ProtNLM"/>
    </source>
</evidence>
<dbReference type="OrthoDB" id="556204at2"/>
<feature type="transmembrane region" description="Helical" evidence="1">
    <location>
        <begin position="435"/>
        <end position="454"/>
    </location>
</feature>
<proteinExistence type="predicted"/>
<feature type="transmembrane region" description="Helical" evidence="1">
    <location>
        <begin position="244"/>
        <end position="262"/>
    </location>
</feature>
<feature type="transmembrane region" description="Helical" evidence="1">
    <location>
        <begin position="46"/>
        <end position="66"/>
    </location>
</feature>
<keyword evidence="1" id="KW-0472">Membrane</keyword>
<evidence type="ECO:0000256" key="1">
    <source>
        <dbReference type="SAM" id="Phobius"/>
    </source>
</evidence>
<feature type="transmembrane region" description="Helical" evidence="1">
    <location>
        <begin position="86"/>
        <end position="105"/>
    </location>
</feature>
<feature type="transmembrane region" description="Helical" evidence="1">
    <location>
        <begin position="269"/>
        <end position="287"/>
    </location>
</feature>
<feature type="transmembrane region" description="Helical" evidence="1">
    <location>
        <begin position="404"/>
        <end position="423"/>
    </location>
</feature>
<evidence type="ECO:0000313" key="3">
    <source>
        <dbReference type="Proteomes" id="UP000319004"/>
    </source>
</evidence>
<feature type="transmembrane region" description="Helical" evidence="1">
    <location>
        <begin position="197"/>
        <end position="215"/>
    </location>
</feature>
<dbReference type="KEGG" id="snep:Enr13x_30130"/>
<dbReference type="EMBL" id="CP037423">
    <property type="protein sequence ID" value="QDV43159.1"/>
    <property type="molecule type" value="Genomic_DNA"/>
</dbReference>
<protein>
    <recommendedName>
        <fullName evidence="4">O-Antigen ligase</fullName>
    </recommendedName>
</protein>
<organism evidence="2 3">
    <name type="scientific">Stieleria neptunia</name>
    <dbReference type="NCBI Taxonomy" id="2527979"/>
    <lineage>
        <taxon>Bacteria</taxon>
        <taxon>Pseudomonadati</taxon>
        <taxon>Planctomycetota</taxon>
        <taxon>Planctomycetia</taxon>
        <taxon>Pirellulales</taxon>
        <taxon>Pirellulaceae</taxon>
        <taxon>Stieleria</taxon>
    </lineage>
</organism>
<feature type="transmembrane region" description="Helical" evidence="1">
    <location>
        <begin position="371"/>
        <end position="392"/>
    </location>
</feature>
<feature type="transmembrane region" description="Helical" evidence="1">
    <location>
        <begin position="111"/>
        <end position="132"/>
    </location>
</feature>
<dbReference type="RefSeq" id="WP_145387052.1">
    <property type="nucleotide sequence ID" value="NZ_CP037423.1"/>
</dbReference>